<dbReference type="InterPro" id="IPR000215">
    <property type="entry name" value="Serpin_fam"/>
</dbReference>
<dbReference type="Gene3D" id="3.30.497.10">
    <property type="entry name" value="Antithrombin, subunit I, domain 2"/>
    <property type="match status" value="1"/>
</dbReference>
<dbReference type="GO" id="GO:0005615">
    <property type="term" value="C:extracellular space"/>
    <property type="evidence" value="ECO:0007669"/>
    <property type="project" value="InterPro"/>
</dbReference>
<evidence type="ECO:0000256" key="3">
    <source>
        <dbReference type="SAM" id="MobiDB-lite"/>
    </source>
</evidence>
<feature type="domain" description="Serpin" evidence="5">
    <location>
        <begin position="684"/>
        <end position="813"/>
    </location>
</feature>
<dbReference type="PANTHER" id="PTHR11461:SF130">
    <property type="entry name" value="SERPIN 85F"/>
    <property type="match status" value="1"/>
</dbReference>
<feature type="region of interest" description="Disordered" evidence="3">
    <location>
        <begin position="449"/>
        <end position="485"/>
    </location>
</feature>
<organism evidence="6 7">
    <name type="scientific">Aphis glycines</name>
    <name type="common">Soybean aphid</name>
    <dbReference type="NCBI Taxonomy" id="307491"/>
    <lineage>
        <taxon>Eukaryota</taxon>
        <taxon>Metazoa</taxon>
        <taxon>Ecdysozoa</taxon>
        <taxon>Arthropoda</taxon>
        <taxon>Hexapoda</taxon>
        <taxon>Insecta</taxon>
        <taxon>Pterygota</taxon>
        <taxon>Neoptera</taxon>
        <taxon>Paraneoptera</taxon>
        <taxon>Hemiptera</taxon>
        <taxon>Sternorrhyncha</taxon>
        <taxon>Aphidomorpha</taxon>
        <taxon>Aphidoidea</taxon>
        <taxon>Aphididae</taxon>
        <taxon>Aphidini</taxon>
        <taxon>Aphis</taxon>
        <taxon>Aphis</taxon>
    </lineage>
</organism>
<gene>
    <name evidence="6" type="ORF">AGLY_000521</name>
</gene>
<proteinExistence type="predicted"/>
<evidence type="ECO:0000256" key="2">
    <source>
        <dbReference type="ARBA" id="ARBA00022900"/>
    </source>
</evidence>
<dbReference type="Proteomes" id="UP000475862">
    <property type="component" value="Unassembled WGS sequence"/>
</dbReference>
<dbReference type="Gene3D" id="2.30.39.10">
    <property type="entry name" value="Alpha-1-antitrypsin, domain 1"/>
    <property type="match status" value="1"/>
</dbReference>
<dbReference type="SUPFAM" id="SSF56574">
    <property type="entry name" value="Serpins"/>
    <property type="match status" value="2"/>
</dbReference>
<keyword evidence="7" id="KW-1185">Reference proteome</keyword>
<dbReference type="PANTHER" id="PTHR11461">
    <property type="entry name" value="SERINE PROTEASE INHIBITOR, SERPIN"/>
    <property type="match status" value="1"/>
</dbReference>
<accession>A0A6G0U779</accession>
<dbReference type="OrthoDB" id="8179360at2759"/>
<feature type="compositionally biased region" description="Low complexity" evidence="3">
    <location>
        <begin position="468"/>
        <end position="481"/>
    </location>
</feature>
<evidence type="ECO:0000256" key="4">
    <source>
        <dbReference type="SAM" id="SignalP"/>
    </source>
</evidence>
<dbReference type="PROSITE" id="PS51257">
    <property type="entry name" value="PROKAR_LIPOPROTEIN"/>
    <property type="match status" value="1"/>
</dbReference>
<comment type="caution">
    <text evidence="6">The sequence shown here is derived from an EMBL/GenBank/DDBJ whole genome shotgun (WGS) entry which is preliminary data.</text>
</comment>
<dbReference type="InterPro" id="IPR023796">
    <property type="entry name" value="Serpin_dom"/>
</dbReference>
<name>A0A6G0U779_APHGL</name>
<keyword evidence="1" id="KW-0646">Protease inhibitor</keyword>
<evidence type="ECO:0000313" key="7">
    <source>
        <dbReference type="Proteomes" id="UP000475862"/>
    </source>
</evidence>
<reference evidence="6 7" key="1">
    <citation type="submission" date="2019-08" db="EMBL/GenBank/DDBJ databases">
        <title>The genome of the soybean aphid Biotype 1, its phylome, world population structure and adaptation to the North American continent.</title>
        <authorList>
            <person name="Giordano R."/>
            <person name="Donthu R.K."/>
            <person name="Hernandez A.G."/>
            <person name="Wright C.L."/>
            <person name="Zimin A.V."/>
        </authorList>
    </citation>
    <scope>NUCLEOTIDE SEQUENCE [LARGE SCALE GENOMIC DNA]</scope>
    <source>
        <tissue evidence="6">Whole aphids</tissue>
    </source>
</reference>
<dbReference type="EMBL" id="VYZN01000001">
    <property type="protein sequence ID" value="KAE9544978.1"/>
    <property type="molecule type" value="Genomic_DNA"/>
</dbReference>
<evidence type="ECO:0000259" key="5">
    <source>
        <dbReference type="Pfam" id="PF00079"/>
    </source>
</evidence>
<dbReference type="InterPro" id="IPR036186">
    <property type="entry name" value="Serpin_sf"/>
</dbReference>
<dbReference type="InterPro" id="IPR042185">
    <property type="entry name" value="Serpin_sf_2"/>
</dbReference>
<dbReference type="AlphaFoldDB" id="A0A6G0U779"/>
<feature type="chain" id="PRO_5026288475" description="Serpin domain-containing protein" evidence="4">
    <location>
        <begin position="18"/>
        <end position="965"/>
    </location>
</feature>
<sequence>MKIIWITPLLLIQSCRTIGLHLQDEYNQYSFYQKRPLSPRPLDTMADLTNDLGICVLRVIAAGGAIGNIAFSPFGLMAVSVLLYEGSSGYSALQIKQSLNLPWEILAVRIGVRDLNRYLKTYFKSDGFLNGLTMSREEVCLRPQFKRVLRLYGFDDPNSFLFDSCPEKTTTTMQPLQPMSVTTHGTVVTEMTPTSQIIQVSTNITNGSASDTSIVTTELPAKVTYMGDASFTISNIDTNTNLPMNSQTVTMIVDIDTQPHTMPLEFSTNQATTTVLINEQEPKSSNEIEVTSTKLNESLTTEEIIVSTTPITSDDPMTGAATVTQTNIDFKSGELNLPIKNNPELINNSKSPTSPTDIFTTTLSQHESTTDSLSYITIEDVFTSVNNEIISPSNSYVTPHKDNPDITIIESTEIPFKTTVNNELNEPHTEVEDKYPFLGNTVESMMTTNNELKTDSDETTKSMDVVRSSSPSSSSSQIISSTNPIVNNDGATMEIESNTILKKITDQTMSYTNSSKLNNNQITTVADNLKSSTDIPTTTVNSSNATENEIIREAESNQHYQIASLEKKSARSMESNSNLPTFNVEFVVRKEDIRNNNNHTRKRTIINPDRILTEYPSNSGVSITLRGSKERRRRHLNQYQGYNTNRNQWFNGYKTYGPSFGWTDRSSNPFESINLFNSGYQRIPFFTYTAVLPFGFIFELKSQVIEIPLDDPKYTLMILMPNHPDGLSELLLLLPSMSLRNIHNSLKPTAVHATVPTFKYTAKVDLTSALQQIGIHDVFYRYRADLSFMSPDARLFVSSVQQVVSVTVKKYNTPPVYEIQRKYVEHEFVVSKPREVWNCSSIAGSTLAKRCLFFLLSSNRQSVMAFIPLTEWCCVYDYNSCWQPGVPTHTSSSCGGACACLLSSCCMCVVQQYCRLSCTRTHVDGIPFDYRLNFVQNLEICHCLSRTTDYRCIVVNNLESSAILD</sequence>
<feature type="signal peptide" evidence="4">
    <location>
        <begin position="1"/>
        <end position="17"/>
    </location>
</feature>
<evidence type="ECO:0000313" key="6">
    <source>
        <dbReference type="EMBL" id="KAE9544978.1"/>
    </source>
</evidence>
<dbReference type="GO" id="GO:0004867">
    <property type="term" value="F:serine-type endopeptidase inhibitor activity"/>
    <property type="evidence" value="ECO:0007669"/>
    <property type="project" value="UniProtKB-KW"/>
</dbReference>
<dbReference type="InterPro" id="IPR042178">
    <property type="entry name" value="Serpin_sf_1"/>
</dbReference>
<feature type="compositionally biased region" description="Basic and acidic residues" evidence="3">
    <location>
        <begin position="452"/>
        <end position="461"/>
    </location>
</feature>
<evidence type="ECO:0000256" key="1">
    <source>
        <dbReference type="ARBA" id="ARBA00022690"/>
    </source>
</evidence>
<protein>
    <recommendedName>
        <fullName evidence="5">Serpin domain-containing protein</fullName>
    </recommendedName>
</protein>
<keyword evidence="2" id="KW-0722">Serine protease inhibitor</keyword>
<dbReference type="Pfam" id="PF00079">
    <property type="entry name" value="Serpin"/>
    <property type="match status" value="1"/>
</dbReference>
<keyword evidence="4" id="KW-0732">Signal</keyword>